<dbReference type="Pfam" id="PF00754">
    <property type="entry name" value="F5_F8_type_C"/>
    <property type="match status" value="1"/>
</dbReference>
<dbReference type="Gene3D" id="2.60.120.260">
    <property type="entry name" value="Galactose-binding domain-like"/>
    <property type="match status" value="1"/>
</dbReference>
<gene>
    <name evidence="3" type="ORF">NS220_10570</name>
</gene>
<proteinExistence type="predicted"/>
<dbReference type="OrthoDB" id="182870at2"/>
<name>A0A147EWG1_MICTE</name>
<evidence type="ECO:0000313" key="4">
    <source>
        <dbReference type="Proteomes" id="UP000075025"/>
    </source>
</evidence>
<dbReference type="EMBL" id="LDRT01000067">
    <property type="protein sequence ID" value="KTR93995.1"/>
    <property type="molecule type" value="Genomic_DNA"/>
</dbReference>
<dbReference type="Pfam" id="PF15892">
    <property type="entry name" value="BNR_4"/>
    <property type="match status" value="1"/>
</dbReference>
<evidence type="ECO:0000259" key="2">
    <source>
        <dbReference type="PROSITE" id="PS50022"/>
    </source>
</evidence>
<dbReference type="RefSeq" id="WP_058624011.1">
    <property type="nucleotide sequence ID" value="NZ_LDRT01000067.1"/>
</dbReference>
<comment type="caution">
    <text evidence="3">The sequence shown here is derived from an EMBL/GenBank/DDBJ whole genome shotgun (WGS) entry which is preliminary data.</text>
</comment>
<evidence type="ECO:0000256" key="1">
    <source>
        <dbReference type="SAM" id="SignalP"/>
    </source>
</evidence>
<organism evidence="3 4">
    <name type="scientific">Microbacterium testaceum</name>
    <name type="common">Aureobacterium testaceum</name>
    <name type="synonym">Brevibacterium testaceum</name>
    <dbReference type="NCBI Taxonomy" id="2033"/>
    <lineage>
        <taxon>Bacteria</taxon>
        <taxon>Bacillati</taxon>
        <taxon>Actinomycetota</taxon>
        <taxon>Actinomycetes</taxon>
        <taxon>Micrococcales</taxon>
        <taxon>Microbacteriaceae</taxon>
        <taxon>Microbacterium</taxon>
    </lineage>
</organism>
<reference evidence="3 4" key="1">
    <citation type="journal article" date="2016" name="Front. Microbiol.">
        <title>Genomic Resource of Rice Seed Associated Bacteria.</title>
        <authorList>
            <person name="Midha S."/>
            <person name="Bansal K."/>
            <person name="Sharma S."/>
            <person name="Kumar N."/>
            <person name="Patil P.P."/>
            <person name="Chaudhry V."/>
            <person name="Patil P.B."/>
        </authorList>
    </citation>
    <scope>NUCLEOTIDE SEQUENCE [LARGE SCALE GENOMIC DNA]</scope>
    <source>
        <strain evidence="3 4">NS220</strain>
    </source>
</reference>
<accession>A0A147EWG1</accession>
<dbReference type="SUPFAM" id="SSF50939">
    <property type="entry name" value="Sialidases"/>
    <property type="match status" value="1"/>
</dbReference>
<dbReference type="InterPro" id="IPR000421">
    <property type="entry name" value="FA58C"/>
</dbReference>
<feature type="signal peptide" evidence="1">
    <location>
        <begin position="1"/>
        <end position="27"/>
    </location>
</feature>
<keyword evidence="1" id="KW-0732">Signal</keyword>
<dbReference type="PATRIC" id="fig|2033.6.peg.3253"/>
<dbReference type="InterPro" id="IPR008979">
    <property type="entry name" value="Galactose-bd-like_sf"/>
</dbReference>
<dbReference type="CDD" id="cd15482">
    <property type="entry name" value="Sialidase_non-viral"/>
    <property type="match status" value="1"/>
</dbReference>
<dbReference type="AlphaFoldDB" id="A0A147EWG1"/>
<protein>
    <recommendedName>
        <fullName evidence="2">F5/8 type C domain-containing protein</fullName>
    </recommendedName>
</protein>
<dbReference type="PROSITE" id="PS50022">
    <property type="entry name" value="FA58C_3"/>
    <property type="match status" value="1"/>
</dbReference>
<sequence length="607" mass="63148">MRALRGGSAAAVAALALGLIVAPPAHAEGGATATVEELPYAVDSSNQAAWWNPLDVVGDVTYFAFNAPAPQAARHEVYLASRAADGTWTEGCLRATAGAACVTFVDDNGHNQPSIVVDGDGVIHAFVSMHNEQWNYFRSDTAGDVRTMVDRTSTMPDLDVDITYPVTARGADGDAWVLVRTGTDADGAREGVLYHFDRDAGSWARETTIAAATGYSFYPDDLEVSPDGRVHVLWEWGPFPADPARHLGSYAVYDPATGTLADVAGTTVSGPITPASAGALIWRPFSPGETIGSYTPAVQSAKLALDGSLLAGIGYRFVEKDRSAYDARFARWNGSAWADEKVVDTAALGDGVATSAAIDVTRAGSTTRLYTVVTAQVCGEVHSRAVVAERDDATSGWSYAGVGEARRGQQRLRAQERSTDDADVVYLSAPVAAPARLSHAVVPRGGPVGPATTLSEVVADLRDDPGGVNVALGATATASSSLRADTGPERAVDGVCSDASRWISAVGDTAPWISLDLTAPAALAEVRVRSGYSAEPGTAAVLRSFEVQVRTSAGWTSIGSVTGNTQRLVSIPAAGVVADGVRLLISDPSASATDVARVFEIEAIAVE</sequence>
<dbReference type="SUPFAM" id="SSF49785">
    <property type="entry name" value="Galactose-binding domain-like"/>
    <property type="match status" value="1"/>
</dbReference>
<evidence type="ECO:0000313" key="3">
    <source>
        <dbReference type="EMBL" id="KTR93995.1"/>
    </source>
</evidence>
<dbReference type="Proteomes" id="UP000075025">
    <property type="component" value="Unassembled WGS sequence"/>
</dbReference>
<dbReference type="InterPro" id="IPR036278">
    <property type="entry name" value="Sialidase_sf"/>
</dbReference>
<feature type="chain" id="PRO_5007544760" description="F5/8 type C domain-containing protein" evidence="1">
    <location>
        <begin position="28"/>
        <end position="607"/>
    </location>
</feature>
<feature type="domain" description="F5/8 type C" evidence="2">
    <location>
        <begin position="462"/>
        <end position="606"/>
    </location>
</feature>